<organism evidence="1 2">
    <name type="scientific">Diphasiastrum complanatum</name>
    <name type="common">Issler's clubmoss</name>
    <name type="synonym">Lycopodium complanatum</name>
    <dbReference type="NCBI Taxonomy" id="34168"/>
    <lineage>
        <taxon>Eukaryota</taxon>
        <taxon>Viridiplantae</taxon>
        <taxon>Streptophyta</taxon>
        <taxon>Embryophyta</taxon>
        <taxon>Tracheophyta</taxon>
        <taxon>Lycopodiopsida</taxon>
        <taxon>Lycopodiales</taxon>
        <taxon>Lycopodiaceae</taxon>
        <taxon>Lycopodioideae</taxon>
        <taxon>Diphasiastrum</taxon>
    </lineage>
</organism>
<accession>A0ACC2D5R5</accession>
<keyword evidence="2" id="KW-1185">Reference proteome</keyword>
<evidence type="ECO:0000313" key="1">
    <source>
        <dbReference type="EMBL" id="KAJ7549589.1"/>
    </source>
</evidence>
<evidence type="ECO:0000313" key="2">
    <source>
        <dbReference type="Proteomes" id="UP001162992"/>
    </source>
</evidence>
<name>A0ACC2D5R5_DIPCM</name>
<sequence>MEGCLFLSNGGSTYFGFHKGNEFNRYAVRSEPLLQTRSFCGRNGREQAYSSTKTQKLKRASNWFLSKPNIDVSRYSAVAVVCEQLGQSVENSTGNGWKTDSRFSTRRPLPVSPYVVTCPIPQTIHSTERSSVWRLDEELLELKKLQNKLVNLKTMGEKVTELERNWRVRSAFGNRVRGLTKPVIELAMNNLSDYEIFLLKCLVAIGQEHVLDVPYLWSLSKKKQINVICGGLGRFDQRYGLAQEIPKDDIFCHVVESAESAEHWEKNTSLQDSKLKLLPSVGIGYETSGSCHEQNAINEPGNSETKKHSVVGLMQELVKTLERLENFYDCIGGIVGYQVMALELIRASEKEEHHENLSYRNTSFSVATLAEKQFHMPEGPDLSKQTSFAAQAAGWGLEGFPDMGEIYPLGGAGDRLGLVDEVTGEALPVAMLPYCGRTLLEGLIRDLQAREFLYFKVFKKQVITPVAIMTSASKKNNERVKALCEKHDWFGRGCDNFQLFEQPLVPTVAADDGHWLVSEPLVLVLKPGGHGVIWKLASDEGVFGWFYAKGRKAAIVRQISNPVAATDVTLLALSGIGLHNKKKFGFASCKRDVGSAEGVNVMIESRTDEGLWKCGITCIEYTEFTKLGVSDVPVLPGSMQAKFPANTNVLFVDLRSAEEVVSNQSSQSLPGMILNLKKPVVYTDYLGVRHSVHAGRVECTMQNIADSLMNRNASRILPCDYEKLDTFIIYNHRRKVTSSAKRRRNLDDHSLHQTPDGSFLDVTRNAFDLLTSCGVKMPQMEGKHCYIESGPPFLIYLHPGLGPLWEIVHQKIRGGSLAEGSELQLEVAEFVWDHVELDGSLLIQAQNILGSLRKTGSGETSLQYGIECGRCHLQRVRVFNKGVNWDSPTNVFWQHKVERFEALRIHLQGNAEFYAHDVTFEGPYTFEVPEGHRLLVTSSEMGILHRLDPLPPKVLSTGSWYWSYTMLEDGHIKLKFVDCL</sequence>
<gene>
    <name evidence="1" type="ORF">O6H91_07G059200</name>
</gene>
<reference evidence="2" key="1">
    <citation type="journal article" date="2024" name="Proc. Natl. Acad. Sci. U.S.A.">
        <title>Extraordinary preservation of gene collinearity over three hundred million years revealed in homosporous lycophytes.</title>
        <authorList>
            <person name="Li C."/>
            <person name="Wickell D."/>
            <person name="Kuo L.Y."/>
            <person name="Chen X."/>
            <person name="Nie B."/>
            <person name="Liao X."/>
            <person name="Peng D."/>
            <person name="Ji J."/>
            <person name="Jenkins J."/>
            <person name="Williams M."/>
            <person name="Shu S."/>
            <person name="Plott C."/>
            <person name="Barry K."/>
            <person name="Rajasekar S."/>
            <person name="Grimwood J."/>
            <person name="Han X."/>
            <person name="Sun S."/>
            <person name="Hou Z."/>
            <person name="He W."/>
            <person name="Dai G."/>
            <person name="Sun C."/>
            <person name="Schmutz J."/>
            <person name="Leebens-Mack J.H."/>
            <person name="Li F.W."/>
            <person name="Wang L."/>
        </authorList>
    </citation>
    <scope>NUCLEOTIDE SEQUENCE [LARGE SCALE GENOMIC DNA]</scope>
    <source>
        <strain evidence="2">cv. PW_Plant_1</strain>
    </source>
</reference>
<proteinExistence type="predicted"/>
<protein>
    <submittedName>
        <fullName evidence="1">Uncharacterized protein</fullName>
    </submittedName>
</protein>
<dbReference type="EMBL" id="CM055098">
    <property type="protein sequence ID" value="KAJ7549589.1"/>
    <property type="molecule type" value="Genomic_DNA"/>
</dbReference>
<comment type="caution">
    <text evidence="1">The sequence shown here is derived from an EMBL/GenBank/DDBJ whole genome shotgun (WGS) entry which is preliminary data.</text>
</comment>
<dbReference type="Proteomes" id="UP001162992">
    <property type="component" value="Chromosome 7"/>
</dbReference>